<dbReference type="Proteomes" id="UP000704712">
    <property type="component" value="Unassembled WGS sequence"/>
</dbReference>
<protein>
    <submittedName>
        <fullName evidence="1">Uncharacterized protein</fullName>
    </submittedName>
</protein>
<organism evidence="1 2">
    <name type="scientific">Phytophthora infestans</name>
    <name type="common">Potato late blight agent</name>
    <name type="synonym">Botrytis infestans</name>
    <dbReference type="NCBI Taxonomy" id="4787"/>
    <lineage>
        <taxon>Eukaryota</taxon>
        <taxon>Sar</taxon>
        <taxon>Stramenopiles</taxon>
        <taxon>Oomycota</taxon>
        <taxon>Peronosporomycetes</taxon>
        <taxon>Peronosporales</taxon>
        <taxon>Peronosporaceae</taxon>
        <taxon>Phytophthora</taxon>
    </lineage>
</organism>
<proteinExistence type="predicted"/>
<dbReference type="AlphaFoldDB" id="A0A8S9UMV4"/>
<evidence type="ECO:0000313" key="2">
    <source>
        <dbReference type="Proteomes" id="UP000704712"/>
    </source>
</evidence>
<dbReference type="EMBL" id="JAACNO010001243">
    <property type="protein sequence ID" value="KAF4141873.1"/>
    <property type="molecule type" value="Genomic_DNA"/>
</dbReference>
<accession>A0A8S9UMV4</accession>
<sequence length="129" mass="14479">MEASLADFAQAVEVLQLSSCSPVDDILNPPGEKEVHFAYSDSEVVDIVIGVDGDDSIEDDDEEEQHEIPDDAEFAAAMDVVLRKLMAESEFTEALCIARSYLNRSLFEYNKNKLVRKKQQLITSHFKPI</sequence>
<comment type="caution">
    <text evidence="1">The sequence shown here is derived from an EMBL/GenBank/DDBJ whole genome shotgun (WGS) entry which is preliminary data.</text>
</comment>
<name>A0A8S9UMV4_PHYIN</name>
<gene>
    <name evidence="1" type="ORF">GN958_ATG08935</name>
</gene>
<reference evidence="1" key="1">
    <citation type="submission" date="2020-03" db="EMBL/GenBank/DDBJ databases">
        <title>Hybrid Assembly of Korean Phytophthora infestans isolates.</title>
        <authorList>
            <person name="Prokchorchik M."/>
            <person name="Lee Y."/>
            <person name="Seo J."/>
            <person name="Cho J.-H."/>
            <person name="Park Y.-E."/>
            <person name="Jang D.-C."/>
            <person name="Im J.-S."/>
            <person name="Choi J.-G."/>
            <person name="Park H.-J."/>
            <person name="Lee G.-B."/>
            <person name="Lee Y.-G."/>
            <person name="Hong S.-Y."/>
            <person name="Cho K."/>
            <person name="Sohn K.H."/>
        </authorList>
    </citation>
    <scope>NUCLEOTIDE SEQUENCE</scope>
    <source>
        <strain evidence="1">KR_2_A2</strain>
    </source>
</reference>
<evidence type="ECO:0000313" key="1">
    <source>
        <dbReference type="EMBL" id="KAF4141873.1"/>
    </source>
</evidence>